<organism evidence="1 2">
    <name type="scientific">Heterodera schachtii</name>
    <name type="common">Sugarbeet cyst nematode worm</name>
    <name type="synonym">Tylenchus schachtii</name>
    <dbReference type="NCBI Taxonomy" id="97005"/>
    <lineage>
        <taxon>Eukaryota</taxon>
        <taxon>Metazoa</taxon>
        <taxon>Ecdysozoa</taxon>
        <taxon>Nematoda</taxon>
        <taxon>Chromadorea</taxon>
        <taxon>Rhabditida</taxon>
        <taxon>Tylenchina</taxon>
        <taxon>Tylenchomorpha</taxon>
        <taxon>Tylenchoidea</taxon>
        <taxon>Heteroderidae</taxon>
        <taxon>Heteroderinae</taxon>
        <taxon>Heterodera</taxon>
    </lineage>
</organism>
<evidence type="ECO:0000313" key="2">
    <source>
        <dbReference type="Proteomes" id="UP001620645"/>
    </source>
</evidence>
<proteinExistence type="predicted"/>
<dbReference type="EMBL" id="JBICCN010000026">
    <property type="protein sequence ID" value="KAL3101840.1"/>
    <property type="molecule type" value="Genomic_DNA"/>
</dbReference>
<dbReference type="PANTHER" id="PTHR47829:SF1">
    <property type="entry name" value="HAD FAMILY PHOSPHATASE"/>
    <property type="match status" value="1"/>
</dbReference>
<dbReference type="PRINTS" id="PR00413">
    <property type="entry name" value="HADHALOGNASE"/>
</dbReference>
<dbReference type="InterPro" id="IPR006439">
    <property type="entry name" value="HAD-SF_hydro_IA"/>
</dbReference>
<dbReference type="Gene3D" id="1.10.150.240">
    <property type="entry name" value="Putative phosphatase, domain 2"/>
    <property type="match status" value="1"/>
</dbReference>
<dbReference type="Proteomes" id="UP001620645">
    <property type="component" value="Unassembled WGS sequence"/>
</dbReference>
<sequence length="207" mass="23331">MASHPIKAILFDLGGVVVEYSDRNAYLNRLKIIQSNAKFVDQFEQFECGLLTIYEIEPEFLKTVMGNKSGDDLIKAANPTNLMKTKNPFVENAIRSLRSSGKYLVGLLTNNGFWVRDRSEAKLAIDTSDFDFVIESCKIGARKPNANFYEMALLKMGLSAVECVFIDDLEQNCKGAEAVGIRSIWLKDDDYKMAIERLEEIIGEKLI</sequence>
<dbReference type="NCBIfam" id="TIGR01509">
    <property type="entry name" value="HAD-SF-IA-v3"/>
    <property type="match status" value="1"/>
</dbReference>
<keyword evidence="2" id="KW-1185">Reference proteome</keyword>
<evidence type="ECO:0000313" key="1">
    <source>
        <dbReference type="EMBL" id="KAL3101840.1"/>
    </source>
</evidence>
<dbReference type="PANTHER" id="PTHR47829">
    <property type="entry name" value="HYDROLASE, PUTATIVE (AFU_ORTHOLOGUE AFUA_1G12880)-RELATED"/>
    <property type="match status" value="1"/>
</dbReference>
<dbReference type="InterPro" id="IPR023198">
    <property type="entry name" value="PGP-like_dom2"/>
</dbReference>
<accession>A0ABD2KFX8</accession>
<dbReference type="Gene3D" id="3.40.50.1000">
    <property type="entry name" value="HAD superfamily/HAD-like"/>
    <property type="match status" value="1"/>
</dbReference>
<dbReference type="SFLD" id="SFLDS00003">
    <property type="entry name" value="Haloacid_Dehalogenase"/>
    <property type="match status" value="1"/>
</dbReference>
<dbReference type="CDD" id="cd02603">
    <property type="entry name" value="HAD_sEH-N_like"/>
    <property type="match status" value="1"/>
</dbReference>
<reference evidence="1 2" key="1">
    <citation type="submission" date="2024-10" db="EMBL/GenBank/DDBJ databases">
        <authorList>
            <person name="Kim D."/>
        </authorList>
    </citation>
    <scope>NUCLEOTIDE SEQUENCE [LARGE SCALE GENOMIC DNA]</scope>
    <source>
        <strain evidence="1">Taebaek</strain>
    </source>
</reference>
<evidence type="ECO:0008006" key="3">
    <source>
        <dbReference type="Google" id="ProtNLM"/>
    </source>
</evidence>
<name>A0ABD2KFX8_HETSC</name>
<dbReference type="InterPro" id="IPR036412">
    <property type="entry name" value="HAD-like_sf"/>
</dbReference>
<comment type="caution">
    <text evidence="1">The sequence shown here is derived from an EMBL/GenBank/DDBJ whole genome shotgun (WGS) entry which is preliminary data.</text>
</comment>
<dbReference type="SUPFAM" id="SSF56784">
    <property type="entry name" value="HAD-like"/>
    <property type="match status" value="1"/>
</dbReference>
<dbReference type="SFLD" id="SFLDG01129">
    <property type="entry name" value="C1.5:_HAD__Beta-PGM__Phosphata"/>
    <property type="match status" value="1"/>
</dbReference>
<dbReference type="Pfam" id="PF00702">
    <property type="entry name" value="Hydrolase"/>
    <property type="match status" value="1"/>
</dbReference>
<protein>
    <recommendedName>
        <fullName evidence="3">Epoxide hydrolase</fullName>
    </recommendedName>
</protein>
<gene>
    <name evidence="1" type="ORF">niasHS_003249</name>
</gene>
<dbReference type="InterPro" id="IPR023214">
    <property type="entry name" value="HAD_sf"/>
</dbReference>
<dbReference type="AlphaFoldDB" id="A0ABD2KFX8"/>
<dbReference type="InterPro" id="IPR052898">
    <property type="entry name" value="ACAD10-like"/>
</dbReference>